<gene>
    <name evidence="2" type="ORF">NDU88_003545</name>
</gene>
<protein>
    <submittedName>
        <fullName evidence="2">Uncharacterized protein</fullName>
    </submittedName>
</protein>
<evidence type="ECO:0000256" key="1">
    <source>
        <dbReference type="SAM" id="MobiDB-lite"/>
    </source>
</evidence>
<keyword evidence="3" id="KW-1185">Reference proteome</keyword>
<name>A0AAV7TRF5_PLEWA</name>
<organism evidence="2 3">
    <name type="scientific">Pleurodeles waltl</name>
    <name type="common">Iberian ribbed newt</name>
    <dbReference type="NCBI Taxonomy" id="8319"/>
    <lineage>
        <taxon>Eukaryota</taxon>
        <taxon>Metazoa</taxon>
        <taxon>Chordata</taxon>
        <taxon>Craniata</taxon>
        <taxon>Vertebrata</taxon>
        <taxon>Euteleostomi</taxon>
        <taxon>Amphibia</taxon>
        <taxon>Batrachia</taxon>
        <taxon>Caudata</taxon>
        <taxon>Salamandroidea</taxon>
        <taxon>Salamandridae</taxon>
        <taxon>Pleurodelinae</taxon>
        <taxon>Pleurodeles</taxon>
    </lineage>
</organism>
<accession>A0AAV7TRF5</accession>
<reference evidence="2" key="1">
    <citation type="journal article" date="2022" name="bioRxiv">
        <title>Sequencing and chromosome-scale assembly of the giantPleurodeles waltlgenome.</title>
        <authorList>
            <person name="Brown T."/>
            <person name="Elewa A."/>
            <person name="Iarovenko S."/>
            <person name="Subramanian E."/>
            <person name="Araus A.J."/>
            <person name="Petzold A."/>
            <person name="Susuki M."/>
            <person name="Suzuki K.-i.T."/>
            <person name="Hayashi T."/>
            <person name="Toyoda A."/>
            <person name="Oliveira C."/>
            <person name="Osipova E."/>
            <person name="Leigh N.D."/>
            <person name="Simon A."/>
            <person name="Yun M.H."/>
        </authorList>
    </citation>
    <scope>NUCLEOTIDE SEQUENCE</scope>
    <source>
        <strain evidence="2">20211129_DDA</strain>
        <tissue evidence="2">Liver</tissue>
    </source>
</reference>
<dbReference type="EMBL" id="JANPWB010000006">
    <property type="protein sequence ID" value="KAJ1178298.1"/>
    <property type="molecule type" value="Genomic_DNA"/>
</dbReference>
<feature type="region of interest" description="Disordered" evidence="1">
    <location>
        <begin position="11"/>
        <end position="43"/>
    </location>
</feature>
<evidence type="ECO:0000313" key="2">
    <source>
        <dbReference type="EMBL" id="KAJ1178298.1"/>
    </source>
</evidence>
<feature type="compositionally biased region" description="Basic and acidic residues" evidence="1">
    <location>
        <begin position="85"/>
        <end position="119"/>
    </location>
</feature>
<feature type="region of interest" description="Disordered" evidence="1">
    <location>
        <begin position="64"/>
        <end position="132"/>
    </location>
</feature>
<evidence type="ECO:0000313" key="3">
    <source>
        <dbReference type="Proteomes" id="UP001066276"/>
    </source>
</evidence>
<sequence>MLLVNLVVPPQDLAGLPNSGEKVVTSQCPRGTHPCADCPGVPVDDDRLDPEVLLGTADRMADVAPSGFLKKNTPSFQEGPPAQEDVSRRPADANKEEDHGQQKPRDARNQEGARAEAGHALESVATPSTGSV</sequence>
<comment type="caution">
    <text evidence="2">The sequence shown here is derived from an EMBL/GenBank/DDBJ whole genome shotgun (WGS) entry which is preliminary data.</text>
</comment>
<dbReference type="Proteomes" id="UP001066276">
    <property type="component" value="Chromosome 3_2"/>
</dbReference>
<dbReference type="AlphaFoldDB" id="A0AAV7TRF5"/>
<proteinExistence type="predicted"/>